<dbReference type="Proteomes" id="UP000244527">
    <property type="component" value="Chromosome"/>
</dbReference>
<gene>
    <name evidence="3" type="ORF">FFWV33_06005</name>
</gene>
<dbReference type="Pfam" id="PF00561">
    <property type="entry name" value="Abhydrolase_1"/>
    <property type="match status" value="1"/>
</dbReference>
<evidence type="ECO:0000313" key="3">
    <source>
        <dbReference type="EMBL" id="AWG21119.1"/>
    </source>
</evidence>
<dbReference type="Gene3D" id="3.40.50.1820">
    <property type="entry name" value="alpha/beta hydrolase"/>
    <property type="match status" value="1"/>
</dbReference>
<dbReference type="InterPro" id="IPR050266">
    <property type="entry name" value="AB_hydrolase_sf"/>
</dbReference>
<dbReference type="SUPFAM" id="SSF53474">
    <property type="entry name" value="alpha/beta-Hydrolases"/>
    <property type="match status" value="1"/>
</dbReference>
<feature type="transmembrane region" description="Helical" evidence="1">
    <location>
        <begin position="12"/>
        <end position="30"/>
    </location>
</feature>
<keyword evidence="4" id="KW-1185">Reference proteome</keyword>
<proteinExistence type="predicted"/>
<dbReference type="GO" id="GO:0016020">
    <property type="term" value="C:membrane"/>
    <property type="evidence" value="ECO:0007669"/>
    <property type="project" value="TreeGrafter"/>
</dbReference>
<evidence type="ECO:0000259" key="2">
    <source>
        <dbReference type="Pfam" id="PF00561"/>
    </source>
</evidence>
<dbReference type="PANTHER" id="PTHR43798:SF33">
    <property type="entry name" value="HYDROLASE, PUTATIVE (AFU_ORTHOLOGUE AFUA_2G14860)-RELATED"/>
    <property type="match status" value="1"/>
</dbReference>
<name>A0A2S1LBJ7_9FLAO</name>
<dbReference type="InterPro" id="IPR029058">
    <property type="entry name" value="AB_hydrolase_fold"/>
</dbReference>
<dbReference type="InterPro" id="IPR000073">
    <property type="entry name" value="AB_hydrolase_1"/>
</dbReference>
<dbReference type="RefSeq" id="WP_108740070.1">
    <property type="nucleotide sequence ID" value="NZ_CP020918.1"/>
</dbReference>
<dbReference type="EMBL" id="CP020918">
    <property type="protein sequence ID" value="AWG21119.1"/>
    <property type="molecule type" value="Genomic_DNA"/>
</dbReference>
<dbReference type="PANTHER" id="PTHR43798">
    <property type="entry name" value="MONOACYLGLYCEROL LIPASE"/>
    <property type="match status" value="1"/>
</dbReference>
<organism evidence="3 4">
    <name type="scientific">Flavobacterium faecale</name>
    <dbReference type="NCBI Taxonomy" id="1355330"/>
    <lineage>
        <taxon>Bacteria</taxon>
        <taxon>Pseudomonadati</taxon>
        <taxon>Bacteroidota</taxon>
        <taxon>Flavobacteriia</taxon>
        <taxon>Flavobacteriales</taxon>
        <taxon>Flavobacteriaceae</taxon>
        <taxon>Flavobacterium</taxon>
    </lineage>
</organism>
<dbReference type="OrthoDB" id="1224630at2"/>
<evidence type="ECO:0000256" key="1">
    <source>
        <dbReference type="SAM" id="Phobius"/>
    </source>
</evidence>
<dbReference type="AlphaFoldDB" id="A0A2S1LBJ7"/>
<dbReference type="KEGG" id="ffa:FFWV33_06005"/>
<protein>
    <recommendedName>
        <fullName evidence="2">AB hydrolase-1 domain-containing protein</fullName>
    </recommendedName>
</protein>
<keyword evidence="1" id="KW-0472">Membrane</keyword>
<keyword evidence="1" id="KW-1133">Transmembrane helix</keyword>
<keyword evidence="1" id="KW-0812">Transmembrane</keyword>
<reference evidence="3 4" key="1">
    <citation type="submission" date="2017-04" db="EMBL/GenBank/DDBJ databases">
        <title>Compelte genome sequence of WV33.</title>
        <authorList>
            <person name="Lee P.C."/>
        </authorList>
    </citation>
    <scope>NUCLEOTIDE SEQUENCE [LARGE SCALE GENOMIC DNA]</scope>
    <source>
        <strain evidence="3 4">WV33</strain>
    </source>
</reference>
<feature type="domain" description="AB hydrolase-1" evidence="2">
    <location>
        <begin position="71"/>
        <end position="191"/>
    </location>
</feature>
<accession>A0A2S1LBJ7</accession>
<sequence>MKWFSVFKKRYLVYSVVGAYVLFCQSCMTMRMSKKETKTFFDTHKVTYVDSTLIYPDHDIHYIQTGQSQNPTLFFVHGSPGSWDAYKDYMVDTLLTHKYRMIAVDRPGFGYSDYRSAQNLQVQAQWLSIFIKQLNNGQPISLVGHSMGGPVVVKLATLDPEAYDNLVILSGALDPKVEKPEKWRKIFMAFPLKYLVPGALRPSNDELWWLKEDLKTLAPELPRITAKVTIIHGTKDPLVPYENMAYMQKEFINAKSMDTISIKDANHFIPWTYYERIRNDLLKLK</sequence>
<evidence type="ECO:0000313" key="4">
    <source>
        <dbReference type="Proteomes" id="UP000244527"/>
    </source>
</evidence>
<dbReference type="PRINTS" id="PR00111">
    <property type="entry name" value="ABHYDROLASE"/>
</dbReference>